<evidence type="ECO:0000256" key="2">
    <source>
        <dbReference type="SAM" id="Phobius"/>
    </source>
</evidence>
<keyword evidence="2" id="KW-1133">Transmembrane helix</keyword>
<dbReference type="Proteomes" id="UP001054902">
    <property type="component" value="Unassembled WGS sequence"/>
</dbReference>
<keyword evidence="2" id="KW-0812">Transmembrane</keyword>
<proteinExistence type="predicted"/>
<keyword evidence="4" id="KW-1185">Reference proteome</keyword>
<reference evidence="3 4" key="1">
    <citation type="journal article" date="2021" name="Sci. Rep.">
        <title>The genome of the diatom Chaetoceros tenuissimus carries an ancient integrated fragment of an extant virus.</title>
        <authorList>
            <person name="Hongo Y."/>
            <person name="Kimura K."/>
            <person name="Takaki Y."/>
            <person name="Yoshida Y."/>
            <person name="Baba S."/>
            <person name="Kobayashi G."/>
            <person name="Nagasaki K."/>
            <person name="Hano T."/>
            <person name="Tomaru Y."/>
        </authorList>
    </citation>
    <scope>NUCLEOTIDE SEQUENCE [LARGE SCALE GENOMIC DNA]</scope>
    <source>
        <strain evidence="3 4">NIES-3715</strain>
    </source>
</reference>
<evidence type="ECO:0000313" key="4">
    <source>
        <dbReference type="Proteomes" id="UP001054902"/>
    </source>
</evidence>
<comment type="caution">
    <text evidence="3">The sequence shown here is derived from an EMBL/GenBank/DDBJ whole genome shotgun (WGS) entry which is preliminary data.</text>
</comment>
<protein>
    <submittedName>
        <fullName evidence="3">Uncharacterized protein</fullName>
    </submittedName>
</protein>
<accession>A0AAD3CFH7</accession>
<evidence type="ECO:0000313" key="3">
    <source>
        <dbReference type="EMBL" id="GFH44155.1"/>
    </source>
</evidence>
<feature type="region of interest" description="Disordered" evidence="1">
    <location>
        <begin position="127"/>
        <end position="169"/>
    </location>
</feature>
<name>A0AAD3CFH7_9STRA</name>
<organism evidence="3 4">
    <name type="scientific">Chaetoceros tenuissimus</name>
    <dbReference type="NCBI Taxonomy" id="426638"/>
    <lineage>
        <taxon>Eukaryota</taxon>
        <taxon>Sar</taxon>
        <taxon>Stramenopiles</taxon>
        <taxon>Ochrophyta</taxon>
        <taxon>Bacillariophyta</taxon>
        <taxon>Coscinodiscophyceae</taxon>
        <taxon>Chaetocerotophycidae</taxon>
        <taxon>Chaetocerotales</taxon>
        <taxon>Chaetocerotaceae</taxon>
        <taxon>Chaetoceros</taxon>
    </lineage>
</organism>
<keyword evidence="2" id="KW-0472">Membrane</keyword>
<gene>
    <name evidence="3" type="ORF">CTEN210_00629</name>
</gene>
<dbReference type="EMBL" id="BLLK01000019">
    <property type="protein sequence ID" value="GFH44155.1"/>
    <property type="molecule type" value="Genomic_DNA"/>
</dbReference>
<evidence type="ECO:0000256" key="1">
    <source>
        <dbReference type="SAM" id="MobiDB-lite"/>
    </source>
</evidence>
<dbReference type="AlphaFoldDB" id="A0AAD3CFH7"/>
<sequence length="169" mass="19010">MVITEARVGDRSSSLIDEVENTERELAKWWFSPTVSPTISPTLSPTKAPHVQYHGRNYNISDYYHDDTIADYAEMEEELKYELSLKNMSFWTGSDWLWFVSLITGAGVVLSIGVFTLMQRRDPEITNDKLIDDESTDGEYSTDGGETSDGEGDYIAPGLEGSQSEDTFE</sequence>
<feature type="transmembrane region" description="Helical" evidence="2">
    <location>
        <begin position="96"/>
        <end position="117"/>
    </location>
</feature>